<sequence length="53" mass="5969">MAFSHALLYPQSLYVVDKFVDEVFYCAGVNIARKAANAQKSLKYWLAIKTGDI</sequence>
<dbReference type="Proteomes" id="UP000606935">
    <property type="component" value="Unassembled WGS sequence"/>
</dbReference>
<gene>
    <name evidence="1" type="ORF">GCM10010982_11990</name>
</gene>
<evidence type="ECO:0000313" key="2">
    <source>
        <dbReference type="Proteomes" id="UP000606935"/>
    </source>
</evidence>
<dbReference type="EMBL" id="BMLS01000001">
    <property type="protein sequence ID" value="GGO66845.1"/>
    <property type="molecule type" value="Genomic_DNA"/>
</dbReference>
<protein>
    <submittedName>
        <fullName evidence="1">Uncharacterized protein</fullName>
    </submittedName>
</protein>
<dbReference type="AlphaFoldDB" id="A0A917YTU8"/>
<proteinExistence type="predicted"/>
<keyword evidence="2" id="KW-1185">Reference proteome</keyword>
<reference evidence="1" key="2">
    <citation type="submission" date="2020-09" db="EMBL/GenBank/DDBJ databases">
        <authorList>
            <person name="Sun Q."/>
            <person name="Zhou Y."/>
        </authorList>
    </citation>
    <scope>NUCLEOTIDE SEQUENCE</scope>
    <source>
        <strain evidence="1">CGMCC 1.7086</strain>
    </source>
</reference>
<evidence type="ECO:0000313" key="1">
    <source>
        <dbReference type="EMBL" id="GGO66845.1"/>
    </source>
</evidence>
<dbReference type="RefSeq" id="WP_188691611.1">
    <property type="nucleotide sequence ID" value="NZ_BMLS01000001.1"/>
</dbReference>
<accession>A0A917YTU8</accession>
<organism evidence="1 2">
    <name type="scientific">Bowmanella pacifica</name>
    <dbReference type="NCBI Taxonomy" id="502051"/>
    <lineage>
        <taxon>Bacteria</taxon>
        <taxon>Pseudomonadati</taxon>
        <taxon>Pseudomonadota</taxon>
        <taxon>Gammaproteobacteria</taxon>
        <taxon>Alteromonadales</taxon>
        <taxon>Alteromonadaceae</taxon>
        <taxon>Bowmanella</taxon>
    </lineage>
</organism>
<reference evidence="1" key="1">
    <citation type="journal article" date="2014" name="Int. J. Syst. Evol. Microbiol.">
        <title>Complete genome sequence of Corynebacterium casei LMG S-19264T (=DSM 44701T), isolated from a smear-ripened cheese.</title>
        <authorList>
            <consortium name="US DOE Joint Genome Institute (JGI-PGF)"/>
            <person name="Walter F."/>
            <person name="Albersmeier A."/>
            <person name="Kalinowski J."/>
            <person name="Ruckert C."/>
        </authorList>
    </citation>
    <scope>NUCLEOTIDE SEQUENCE</scope>
    <source>
        <strain evidence="1">CGMCC 1.7086</strain>
    </source>
</reference>
<name>A0A917YTU8_9ALTE</name>
<comment type="caution">
    <text evidence="1">The sequence shown here is derived from an EMBL/GenBank/DDBJ whole genome shotgun (WGS) entry which is preliminary data.</text>
</comment>